<feature type="domain" description="Phage head morphogenesis" evidence="2">
    <location>
        <begin position="200"/>
        <end position="305"/>
    </location>
</feature>
<dbReference type="Pfam" id="PF04233">
    <property type="entry name" value="Phage_Mu_F"/>
    <property type="match status" value="1"/>
</dbReference>
<evidence type="ECO:0000313" key="3">
    <source>
        <dbReference type="EMBL" id="MEQ4486720.1"/>
    </source>
</evidence>
<comment type="caution">
    <text evidence="3">The sequence shown here is derived from an EMBL/GenBank/DDBJ whole genome shotgun (WGS) entry which is preliminary data.</text>
</comment>
<dbReference type="NCBIfam" id="TIGR01641">
    <property type="entry name" value="phageSPP1_gp7"/>
    <property type="match status" value="1"/>
</dbReference>
<keyword evidence="4" id="KW-1185">Reference proteome</keyword>
<accession>A0ABV1L2Y5</accession>
<dbReference type="Proteomes" id="UP001493487">
    <property type="component" value="Unassembled WGS sequence"/>
</dbReference>
<gene>
    <name evidence="3" type="ORF">QJS35_30520</name>
</gene>
<dbReference type="Gene3D" id="3.90.176.10">
    <property type="entry name" value="Toxin ADP-ribosyltransferase, Chain A, domain 1"/>
    <property type="match status" value="1"/>
</dbReference>
<dbReference type="PROSITE" id="PS51996">
    <property type="entry name" value="TR_MART"/>
    <property type="match status" value="1"/>
</dbReference>
<reference evidence="3 4" key="1">
    <citation type="journal article" date="2023" name="Genome Announc.">
        <title>Pan-Genome Analyses of the Genus Cohnella and Proposal of the Novel Species Cohnella silvisoli sp. nov., Isolated from Forest Soil.</title>
        <authorList>
            <person name="Wang C."/>
            <person name="Mao L."/>
            <person name="Bao G."/>
            <person name="Zhu H."/>
        </authorList>
    </citation>
    <scope>NUCLEOTIDE SEQUENCE [LARGE SCALE GENOMIC DNA]</scope>
    <source>
        <strain evidence="3 4">NL03-T5-1</strain>
    </source>
</reference>
<proteinExistence type="predicted"/>
<dbReference type="InterPro" id="IPR006528">
    <property type="entry name" value="Phage_head_morphogenesis_dom"/>
</dbReference>
<sequence>MKSDAYWGKRLDALNEAQLNKAEKYIKTMQDEYSRSLAKIESETRAWYSRFANNNGIIDMAEARKLLNSGELKELKWTVQDYIKAGRENAVDQRWMKELENASAKVHITRLEAKQIQLRQEIELLSGKKLTSAESLLGGVYKDNYYKSIYELQKGIGVGTSFTKLDNNQIEKILSSPWAPDGKNFSSRIWSDRTKLLSEMTTVLTQNLTSGAPIDELITNFAKRMGVSRGHAENLILTEAAFFSGQSRLDAYKELNVKDYKNFATLDRKTSDTCRKMDGTVFLVSDAQAGVNYPPFHNRCRTTTIPHFDGNVQERVAESEDKQVYSVPGDITYKEWADKYAPNEAEFLPNTNPIKAIEPPKVKTVEPIPGSVTRRFSNAVEADAWNAEVAPQWISSLTRDERIGIKLYSGDSYNGINERLRGGSVEKWDSIVQTISSALQKSQLQESITVYRAADDLFSMPVVELPGHVITENAFMSTSLLGNLFAKSAIQMEIVVPKGAPGSPIMWLSSYEDEYEFLLDKGTRYVILEAVEVNGIIKVKAEVLLDHE</sequence>
<dbReference type="SUPFAM" id="SSF56399">
    <property type="entry name" value="ADP-ribosylation"/>
    <property type="match status" value="1"/>
</dbReference>
<evidence type="ECO:0000259" key="1">
    <source>
        <dbReference type="Pfam" id="PF03496"/>
    </source>
</evidence>
<dbReference type="InterPro" id="IPR003540">
    <property type="entry name" value="ADP-ribosyltransferase"/>
</dbReference>
<feature type="domain" description="ADP ribosyltransferase" evidence="1">
    <location>
        <begin position="382"/>
        <end position="535"/>
    </location>
</feature>
<organism evidence="3 4">
    <name type="scientific">Cohnella silvisoli</name>
    <dbReference type="NCBI Taxonomy" id="2873699"/>
    <lineage>
        <taxon>Bacteria</taxon>
        <taxon>Bacillati</taxon>
        <taxon>Bacillota</taxon>
        <taxon>Bacilli</taxon>
        <taxon>Bacillales</taxon>
        <taxon>Paenibacillaceae</taxon>
        <taxon>Cohnella</taxon>
    </lineage>
</organism>
<evidence type="ECO:0000259" key="2">
    <source>
        <dbReference type="Pfam" id="PF04233"/>
    </source>
</evidence>
<dbReference type="RefSeq" id="WP_232189801.1">
    <property type="nucleotide sequence ID" value="NZ_JAIOAP010000023.1"/>
</dbReference>
<protein>
    <submittedName>
        <fullName evidence="3">Minor capsid protein</fullName>
    </submittedName>
</protein>
<name>A0ABV1L2Y5_9BACL</name>
<dbReference type="EMBL" id="JASKHM010000024">
    <property type="protein sequence ID" value="MEQ4486720.1"/>
    <property type="molecule type" value="Genomic_DNA"/>
</dbReference>
<dbReference type="Pfam" id="PF03496">
    <property type="entry name" value="ADPrib_exo_Tox"/>
    <property type="match status" value="1"/>
</dbReference>
<evidence type="ECO:0000313" key="4">
    <source>
        <dbReference type="Proteomes" id="UP001493487"/>
    </source>
</evidence>